<dbReference type="Proteomes" id="UP000000305">
    <property type="component" value="Unassembled WGS sequence"/>
</dbReference>
<protein>
    <submittedName>
        <fullName evidence="2">Uncharacterized protein</fullName>
    </submittedName>
</protein>
<keyword evidence="3" id="KW-1185">Reference proteome</keyword>
<dbReference type="STRING" id="6669.E9G3M3"/>
<accession>E9G3M3</accession>
<feature type="chain" id="PRO_5003240853" evidence="1">
    <location>
        <begin position="25"/>
        <end position="226"/>
    </location>
</feature>
<feature type="signal peptide" evidence="1">
    <location>
        <begin position="1"/>
        <end position="24"/>
    </location>
</feature>
<sequence>MHFVMPKMLVLLAVVALQSSVCSAQAFSIFGPLFSGVTSFTLATSTTTLTKPTPCFITAGKNVTQCRRKRGVEEKQQIIQFNEEEFAPSVVMRIEPTIAPLTLRSFLDSNSILSSFEDDSYRTSVNIFRQLAVKGRNNQIPVGDCGNSTVNLSQLLSCLGLTVQETTTLTATFTLTQTLSSGFTTLTVAGCTPAGFPILACPKPSIPVTVKATTMATKLFKPNFNV</sequence>
<reference evidence="2 3" key="1">
    <citation type="journal article" date="2011" name="Science">
        <title>The ecoresponsive genome of Daphnia pulex.</title>
        <authorList>
            <person name="Colbourne J.K."/>
            <person name="Pfrender M.E."/>
            <person name="Gilbert D."/>
            <person name="Thomas W.K."/>
            <person name="Tucker A."/>
            <person name="Oakley T.H."/>
            <person name="Tokishita S."/>
            <person name="Aerts A."/>
            <person name="Arnold G.J."/>
            <person name="Basu M.K."/>
            <person name="Bauer D.J."/>
            <person name="Caceres C.E."/>
            <person name="Carmel L."/>
            <person name="Casola C."/>
            <person name="Choi J.H."/>
            <person name="Detter J.C."/>
            <person name="Dong Q."/>
            <person name="Dusheyko S."/>
            <person name="Eads B.D."/>
            <person name="Frohlich T."/>
            <person name="Geiler-Samerotte K.A."/>
            <person name="Gerlach D."/>
            <person name="Hatcher P."/>
            <person name="Jogdeo S."/>
            <person name="Krijgsveld J."/>
            <person name="Kriventseva E.V."/>
            <person name="Kultz D."/>
            <person name="Laforsch C."/>
            <person name="Lindquist E."/>
            <person name="Lopez J."/>
            <person name="Manak J.R."/>
            <person name="Muller J."/>
            <person name="Pangilinan J."/>
            <person name="Patwardhan R.P."/>
            <person name="Pitluck S."/>
            <person name="Pritham E.J."/>
            <person name="Rechtsteiner A."/>
            <person name="Rho M."/>
            <person name="Rogozin I.B."/>
            <person name="Sakarya O."/>
            <person name="Salamov A."/>
            <person name="Schaack S."/>
            <person name="Shapiro H."/>
            <person name="Shiga Y."/>
            <person name="Skalitzky C."/>
            <person name="Smith Z."/>
            <person name="Souvorov A."/>
            <person name="Sung W."/>
            <person name="Tang Z."/>
            <person name="Tsuchiya D."/>
            <person name="Tu H."/>
            <person name="Vos H."/>
            <person name="Wang M."/>
            <person name="Wolf Y.I."/>
            <person name="Yamagata H."/>
            <person name="Yamada T."/>
            <person name="Ye Y."/>
            <person name="Shaw J.R."/>
            <person name="Andrews J."/>
            <person name="Crease T.J."/>
            <person name="Tang H."/>
            <person name="Lucas S.M."/>
            <person name="Robertson H.M."/>
            <person name="Bork P."/>
            <person name="Koonin E.V."/>
            <person name="Zdobnov E.M."/>
            <person name="Grigoriev I.V."/>
            <person name="Lynch M."/>
            <person name="Boore J.L."/>
        </authorList>
    </citation>
    <scope>NUCLEOTIDE SEQUENCE [LARGE SCALE GENOMIC DNA]</scope>
</reference>
<proteinExistence type="predicted"/>
<keyword evidence="1" id="KW-0732">Signal</keyword>
<organism evidence="2 3">
    <name type="scientific">Daphnia pulex</name>
    <name type="common">Water flea</name>
    <dbReference type="NCBI Taxonomy" id="6669"/>
    <lineage>
        <taxon>Eukaryota</taxon>
        <taxon>Metazoa</taxon>
        <taxon>Ecdysozoa</taxon>
        <taxon>Arthropoda</taxon>
        <taxon>Crustacea</taxon>
        <taxon>Branchiopoda</taxon>
        <taxon>Diplostraca</taxon>
        <taxon>Cladocera</taxon>
        <taxon>Anomopoda</taxon>
        <taxon>Daphniidae</taxon>
        <taxon>Daphnia</taxon>
    </lineage>
</organism>
<evidence type="ECO:0000256" key="1">
    <source>
        <dbReference type="SAM" id="SignalP"/>
    </source>
</evidence>
<dbReference type="eggNOG" id="ENOG502T8TD">
    <property type="taxonomic scope" value="Eukaryota"/>
</dbReference>
<dbReference type="InParanoid" id="E9G3M3"/>
<dbReference type="PhylomeDB" id="E9G3M3"/>
<evidence type="ECO:0000313" key="3">
    <source>
        <dbReference type="Proteomes" id="UP000000305"/>
    </source>
</evidence>
<dbReference type="KEGG" id="dpx:DAPPUDRAFT_313616"/>
<dbReference type="EMBL" id="GL732531">
    <property type="protein sequence ID" value="EFX85959.1"/>
    <property type="molecule type" value="Genomic_DNA"/>
</dbReference>
<dbReference type="HOGENOM" id="CLU_075652_0_0_1"/>
<gene>
    <name evidence="2" type="ORF">DAPPUDRAFT_313616</name>
</gene>
<name>E9G3M3_DAPPU</name>
<dbReference type="AlphaFoldDB" id="E9G3M3"/>
<evidence type="ECO:0000313" key="2">
    <source>
        <dbReference type="EMBL" id="EFX85959.1"/>
    </source>
</evidence>